<dbReference type="PANTHER" id="PTHR42785">
    <property type="entry name" value="DNA TOPOISOMERASE, TYPE IA, CORE"/>
    <property type="match status" value="1"/>
</dbReference>
<dbReference type="SMART" id="SM00493">
    <property type="entry name" value="TOPRIM"/>
    <property type="match status" value="1"/>
</dbReference>
<feature type="compositionally biased region" description="Low complexity" evidence="9">
    <location>
        <begin position="668"/>
        <end position="678"/>
    </location>
</feature>
<dbReference type="CDD" id="cd03363">
    <property type="entry name" value="TOPRIM_TopoIA_TopoI"/>
    <property type="match status" value="1"/>
</dbReference>
<feature type="region of interest" description="Interaction with DNA" evidence="8">
    <location>
        <begin position="185"/>
        <end position="190"/>
    </location>
</feature>
<dbReference type="Pfam" id="PF01131">
    <property type="entry name" value="Topoisom_bac"/>
    <property type="match status" value="1"/>
</dbReference>
<comment type="catalytic activity">
    <reaction evidence="1 8">
        <text>ATP-independent breakage of single-stranded DNA, followed by passage and rejoining.</text>
        <dbReference type="EC" id="5.6.2.1"/>
    </reaction>
</comment>
<dbReference type="PROSITE" id="PS52039">
    <property type="entry name" value="TOPO_IA_2"/>
    <property type="match status" value="1"/>
</dbReference>
<dbReference type="HAMAP" id="MF_00952">
    <property type="entry name" value="Topoisom_1_prok"/>
    <property type="match status" value="1"/>
</dbReference>
<dbReference type="GO" id="GO:0046872">
    <property type="term" value="F:metal ion binding"/>
    <property type="evidence" value="ECO:0007669"/>
    <property type="project" value="UniProtKB-KW"/>
</dbReference>
<dbReference type="GO" id="GO:0003677">
    <property type="term" value="F:DNA binding"/>
    <property type="evidence" value="ECO:0007669"/>
    <property type="project" value="UniProtKB-KW"/>
</dbReference>
<feature type="compositionally biased region" description="Acidic residues" evidence="9">
    <location>
        <begin position="687"/>
        <end position="696"/>
    </location>
</feature>
<comment type="caution">
    <text evidence="12">The sequence shown here is derived from an EMBL/GenBank/DDBJ whole genome shotgun (WGS) entry which is preliminary data.</text>
</comment>
<dbReference type="InterPro" id="IPR005733">
    <property type="entry name" value="TopoI_bac-type"/>
</dbReference>
<feature type="active site" description="O-(5'-phospho-DNA)-tyrosine intermediate" evidence="8">
    <location>
        <position position="341"/>
    </location>
</feature>
<dbReference type="Pfam" id="PF01751">
    <property type="entry name" value="Toprim"/>
    <property type="match status" value="1"/>
</dbReference>
<feature type="site" description="Interaction with DNA" evidence="8">
    <location>
        <position position="165"/>
    </location>
</feature>
<feature type="domain" description="Topo IA-type catalytic" evidence="11">
    <location>
        <begin position="151"/>
        <end position="609"/>
    </location>
</feature>
<organism evidence="12 13">
    <name type="scientific">Streptomyces alkaliphilus</name>
    <dbReference type="NCBI Taxonomy" id="1472722"/>
    <lineage>
        <taxon>Bacteria</taxon>
        <taxon>Bacillati</taxon>
        <taxon>Actinomycetota</taxon>
        <taxon>Actinomycetes</taxon>
        <taxon>Kitasatosporales</taxon>
        <taxon>Streptomycetaceae</taxon>
        <taxon>Streptomyces</taxon>
    </lineage>
</organism>
<comment type="subunit">
    <text evidence="8">Monomer.</text>
</comment>
<protein>
    <recommendedName>
        <fullName evidence="8">DNA topoisomerase 1</fullName>
        <ecNumber evidence="8">5.6.2.1</ecNumber>
    </recommendedName>
    <alternativeName>
        <fullName evidence="8">DNA topoisomerase I</fullName>
    </alternativeName>
</protein>
<dbReference type="InterPro" id="IPR034149">
    <property type="entry name" value="TOPRIM_TopoI"/>
</dbReference>
<dbReference type="InterPro" id="IPR023405">
    <property type="entry name" value="Topo_IA_core_domain"/>
</dbReference>
<dbReference type="Pfam" id="PF13368">
    <property type="entry name" value="Toprim_C_rpt"/>
    <property type="match status" value="4"/>
</dbReference>
<dbReference type="NCBIfam" id="TIGR01051">
    <property type="entry name" value="topA_bact"/>
    <property type="match status" value="1"/>
</dbReference>
<feature type="site" description="Interaction with DNA" evidence="8">
    <location>
        <position position="42"/>
    </location>
</feature>
<evidence type="ECO:0000256" key="8">
    <source>
        <dbReference type="HAMAP-Rule" id="MF_00952"/>
    </source>
</evidence>
<gene>
    <name evidence="8 12" type="primary">topA</name>
    <name evidence="12" type="ORF">FNQ90_14790</name>
</gene>
<keyword evidence="5 8" id="KW-0799">Topoisomerase</keyword>
<dbReference type="InterPro" id="IPR006171">
    <property type="entry name" value="TOPRIM_dom"/>
</dbReference>
<feature type="site" description="Interaction with DNA" evidence="8">
    <location>
        <position position="162"/>
    </location>
</feature>
<dbReference type="Gene3D" id="1.10.290.10">
    <property type="entry name" value="Topoisomerase I, domain 4"/>
    <property type="match status" value="1"/>
</dbReference>
<comment type="function">
    <text evidence="8">Releases the supercoiling and torsional tension of DNA, which is introduced during the DNA replication and transcription, by transiently cleaving and rejoining one strand of the DNA duplex. Introduces a single-strand break via transesterification at a target site in duplex DNA. The scissile phosphodiester is attacked by the catalytic tyrosine of the enzyme, resulting in the formation of a DNA-(5'-phosphotyrosyl)-enzyme intermediate and the expulsion of a 3'-OH DNA strand. The free DNA strand then undergoes passage around the unbroken strand, thus removing DNA supercoils. Finally, in the religation step, the DNA 3'-OH attacks the covalent intermediate to expel the active-site tyrosine and restore the DNA phosphodiester backbone.</text>
</comment>
<name>A0A7W3TEI3_9ACTN</name>
<evidence type="ECO:0000259" key="11">
    <source>
        <dbReference type="PROSITE" id="PS52039"/>
    </source>
</evidence>
<dbReference type="CDD" id="cd00186">
    <property type="entry name" value="TOP1Ac"/>
    <property type="match status" value="1"/>
</dbReference>
<evidence type="ECO:0000313" key="13">
    <source>
        <dbReference type="Proteomes" id="UP000538929"/>
    </source>
</evidence>
<comment type="caution">
    <text evidence="8">Lacks conserved residue(s) required for the propagation of feature annotation.</text>
</comment>
<feature type="compositionally biased region" description="Basic and acidic residues" evidence="9">
    <location>
        <begin position="699"/>
        <end position="714"/>
    </location>
</feature>
<dbReference type="InterPro" id="IPR025589">
    <property type="entry name" value="Toprim_C_rpt"/>
</dbReference>
<dbReference type="Gene3D" id="1.10.460.10">
    <property type="entry name" value="Topoisomerase I, domain 2"/>
    <property type="match status" value="1"/>
</dbReference>
<feature type="domain" description="Toprim" evidence="10">
    <location>
        <begin position="12"/>
        <end position="136"/>
    </location>
</feature>
<reference evidence="13" key="1">
    <citation type="submission" date="2019-10" db="EMBL/GenBank/DDBJ databases">
        <title>Streptomyces sp. nov., a novel actinobacterium isolated from alkaline environment.</title>
        <authorList>
            <person name="Golinska P."/>
        </authorList>
    </citation>
    <scope>NUCLEOTIDE SEQUENCE [LARGE SCALE GENOMIC DNA]</scope>
    <source>
        <strain evidence="13">DSM 42118</strain>
    </source>
</reference>
<dbReference type="PROSITE" id="PS50880">
    <property type="entry name" value="TOPRIM"/>
    <property type="match status" value="1"/>
</dbReference>
<evidence type="ECO:0000256" key="2">
    <source>
        <dbReference type="ARBA" id="ARBA00009446"/>
    </source>
</evidence>
<dbReference type="InterPro" id="IPR013825">
    <property type="entry name" value="Topo_IA_cen_sub2"/>
</dbReference>
<proteinExistence type="inferred from homology"/>
<evidence type="ECO:0000256" key="7">
    <source>
        <dbReference type="ARBA" id="ARBA00023235"/>
    </source>
</evidence>
<dbReference type="SMART" id="SM00437">
    <property type="entry name" value="TOP1Ac"/>
    <property type="match status" value="1"/>
</dbReference>
<feature type="compositionally biased region" description="Basic residues" evidence="9">
    <location>
        <begin position="901"/>
        <end position="933"/>
    </location>
</feature>
<dbReference type="GO" id="GO:0003917">
    <property type="term" value="F:DNA topoisomerase type I (single strand cut, ATP-independent) activity"/>
    <property type="evidence" value="ECO:0007669"/>
    <property type="project" value="UniProtKB-UniRule"/>
</dbReference>
<dbReference type="InterPro" id="IPR013824">
    <property type="entry name" value="Topo_IA_cen_sub1"/>
</dbReference>
<keyword evidence="3" id="KW-0479">Metal-binding</keyword>
<evidence type="ECO:0000256" key="4">
    <source>
        <dbReference type="ARBA" id="ARBA00022842"/>
    </source>
</evidence>
<evidence type="ECO:0000256" key="1">
    <source>
        <dbReference type="ARBA" id="ARBA00000213"/>
    </source>
</evidence>
<feature type="region of interest" description="Disordered" evidence="9">
    <location>
        <begin position="837"/>
        <end position="979"/>
    </location>
</feature>
<evidence type="ECO:0000256" key="9">
    <source>
        <dbReference type="SAM" id="MobiDB-lite"/>
    </source>
</evidence>
<evidence type="ECO:0000256" key="5">
    <source>
        <dbReference type="ARBA" id="ARBA00023029"/>
    </source>
</evidence>
<feature type="site" description="Interaction with DNA" evidence="8">
    <location>
        <position position="161"/>
    </location>
</feature>
<keyword evidence="7 8" id="KW-0413">Isomerase</keyword>
<dbReference type="InterPro" id="IPR000380">
    <property type="entry name" value="Topo_IA"/>
</dbReference>
<dbReference type="Proteomes" id="UP000538929">
    <property type="component" value="Unassembled WGS sequence"/>
</dbReference>
<keyword evidence="13" id="KW-1185">Reference proteome</keyword>
<accession>A0A7W3TEI3</accession>
<dbReference type="InterPro" id="IPR003601">
    <property type="entry name" value="Topo_IA_2"/>
</dbReference>
<evidence type="ECO:0000259" key="10">
    <source>
        <dbReference type="PROSITE" id="PS50880"/>
    </source>
</evidence>
<dbReference type="InterPro" id="IPR023406">
    <property type="entry name" value="Topo_IA_AS"/>
</dbReference>
<feature type="compositionally biased region" description="Basic and acidic residues" evidence="9">
    <location>
        <begin position="890"/>
        <end position="900"/>
    </location>
</feature>
<dbReference type="InterPro" id="IPR003602">
    <property type="entry name" value="Topo_IA_DNA-bd_dom"/>
</dbReference>
<dbReference type="PANTHER" id="PTHR42785:SF1">
    <property type="entry name" value="DNA TOPOISOMERASE"/>
    <property type="match status" value="1"/>
</dbReference>
<keyword evidence="6 8" id="KW-0238">DNA-binding</keyword>
<dbReference type="InterPro" id="IPR013497">
    <property type="entry name" value="Topo_IA_cen"/>
</dbReference>
<dbReference type="GO" id="GO:0006265">
    <property type="term" value="P:DNA topological change"/>
    <property type="evidence" value="ECO:0007669"/>
    <property type="project" value="UniProtKB-UniRule"/>
</dbReference>
<evidence type="ECO:0000256" key="6">
    <source>
        <dbReference type="ARBA" id="ARBA00023125"/>
    </source>
</evidence>
<dbReference type="EC" id="5.6.2.1" evidence="8"/>
<feature type="region of interest" description="Disordered" evidence="9">
    <location>
        <begin position="667"/>
        <end position="726"/>
    </location>
</feature>
<dbReference type="InterPro" id="IPR013826">
    <property type="entry name" value="Topo_IA_cen_sub3"/>
</dbReference>
<dbReference type="RefSeq" id="WP_182606829.1">
    <property type="nucleotide sequence ID" value="NZ_VKHT01000459.1"/>
</dbReference>
<dbReference type="AlphaFoldDB" id="A0A7W3TEI3"/>
<comment type="similarity">
    <text evidence="2 8">Belongs to the type IA topoisomerase family.</text>
</comment>
<feature type="site" description="Interaction with DNA" evidence="8">
    <location>
        <position position="343"/>
    </location>
</feature>
<dbReference type="SMART" id="SM00436">
    <property type="entry name" value="TOP1Bc"/>
    <property type="match status" value="1"/>
</dbReference>
<dbReference type="SUPFAM" id="SSF56712">
    <property type="entry name" value="Prokaryotic type I DNA topoisomerase"/>
    <property type="match status" value="1"/>
</dbReference>
<keyword evidence="4" id="KW-0460">Magnesium</keyword>
<dbReference type="Gene3D" id="3.40.50.140">
    <property type="match status" value="1"/>
</dbReference>
<dbReference type="Gene3D" id="2.70.20.10">
    <property type="entry name" value="Topoisomerase I, domain 3"/>
    <property type="match status" value="1"/>
</dbReference>
<feature type="site" description="Interaction with DNA" evidence="8">
    <location>
        <position position="177"/>
    </location>
</feature>
<feature type="compositionally biased region" description="Basic residues" evidence="9">
    <location>
        <begin position="942"/>
        <end position="952"/>
    </location>
</feature>
<dbReference type="PROSITE" id="PS00396">
    <property type="entry name" value="TOPO_IA_1"/>
    <property type="match status" value="1"/>
</dbReference>
<feature type="site" description="Interaction with DNA" evidence="8">
    <location>
        <position position="541"/>
    </location>
</feature>
<dbReference type="InterPro" id="IPR028612">
    <property type="entry name" value="Topoisom_1_IA"/>
</dbReference>
<evidence type="ECO:0000313" key="12">
    <source>
        <dbReference type="EMBL" id="MBB0245333.1"/>
    </source>
</evidence>
<evidence type="ECO:0000256" key="3">
    <source>
        <dbReference type="ARBA" id="ARBA00022723"/>
    </source>
</evidence>
<dbReference type="EMBL" id="VKHT01000459">
    <property type="protein sequence ID" value="MBB0245333.1"/>
    <property type="molecule type" value="Genomic_DNA"/>
</dbReference>
<sequence>MSPTSETANGGRRLVIVESPAKAKTIKGYLGPGYVVEASVGHIRDLPGSAAEVPAKYKGRPWARLGVNVDEDFEPLYVVNSDKKDQVKKLKELLAESDELYLATDEDREGEAIAWHLREVLKPKVPVRRMVFHEITRDAIREAVANPRELNQRLVDAQETRRILDRLYGFEVSPVLWKKVMPRLSAGRVQSVATRLVVERERERIAFRSAEYWDLTGTFAATGPTAGTAGDPGEVEAFTARLVSVNGRRVAQGRDFGPDGALRDPGRVTHLDEANARALAAGLAETDFAVRAVESKPYRRSPYAPFRTTTLQQEASRKLGMGAKATMQVAQRLYENGFITYMRTDSITLSDTAVAAARTQVAQLYGADYLPERPRSYAGKVKNAQEAHEAIRPSGDRFRTPAETGLTGEQFRLYELIWKRTVASQMKDAVGQSVTVRVGGRAADGRECEFTASGKVITFHGFLKAYVEGADDPEAELDDRERRLPRVAEGDPLAAREMSADGHATKPPARYTEATLIKELEEREIGRPSTYASIISTILDRRYVFKKGTALVPSFLSFAVVNLLEQHFGRLVDYDFTARMEDDLDRIAAGEAESVPWLHRFYFGESTPGDGTDAAEGAGAAAAADGDHLGGLKELVTDLGAIDAREVSSFRVDDDIVLRVGRYGPYLEGPAEPGADGEAGTRRADVPEELPPDELTPELARELLAKPTGDHELGTDPETGRPIVARDGRYGPYVTEVLPEDTPKTGKNAVKPRTASLFRSMALDTVTLEDALRLLSLPRVVGTDPESGAEITAQNGRYGPYLKKGTDSRSLSSEEQLFTITLEEALAIYAQPKQRGRAAAKPPLKELGTDPVTERPVVVKDGRFGPYVTDGETNATLRRDDDVEAITPERGYELLAEKRAKGPAKKTAKKAAAKKAPAKKTAAKKATTKKTAAKKTATAKTAAKKTPAKKAPAKTAAKKATTERTTAGAGVSSHSGDTG</sequence>
<dbReference type="PRINTS" id="PR00417">
    <property type="entry name" value="PRTPISMRASEI"/>
</dbReference>